<dbReference type="GO" id="GO:0051903">
    <property type="term" value="F:S-(hydroxymethyl)glutathione dehydrogenase [NAD(P)+] activity"/>
    <property type="evidence" value="ECO:0007669"/>
    <property type="project" value="TreeGrafter"/>
</dbReference>
<feature type="domain" description="Alcohol dehydrogenase-like C-terminal" evidence="5">
    <location>
        <begin position="19"/>
        <end position="87"/>
    </location>
</feature>
<comment type="caution">
    <text evidence="6">The sequence shown here is derived from an EMBL/GenBank/DDBJ whole genome shotgun (WGS) entry which is preliminary data.</text>
</comment>
<organism evidence="6 7">
    <name type="scientific">Champsocephalus gunnari</name>
    <name type="common">Mackerel icefish</name>
    <dbReference type="NCBI Taxonomy" id="52237"/>
    <lineage>
        <taxon>Eukaryota</taxon>
        <taxon>Metazoa</taxon>
        <taxon>Chordata</taxon>
        <taxon>Craniata</taxon>
        <taxon>Vertebrata</taxon>
        <taxon>Euteleostomi</taxon>
        <taxon>Actinopterygii</taxon>
        <taxon>Neopterygii</taxon>
        <taxon>Teleostei</taxon>
        <taxon>Neoteleostei</taxon>
        <taxon>Acanthomorphata</taxon>
        <taxon>Eupercaria</taxon>
        <taxon>Perciformes</taxon>
        <taxon>Notothenioidei</taxon>
        <taxon>Channichthyidae</taxon>
        <taxon>Champsocephalus</taxon>
    </lineage>
</organism>
<dbReference type="GO" id="GO:0005829">
    <property type="term" value="C:cytosol"/>
    <property type="evidence" value="ECO:0007669"/>
    <property type="project" value="TreeGrafter"/>
</dbReference>
<dbReference type="Proteomes" id="UP001331515">
    <property type="component" value="Unassembled WGS sequence"/>
</dbReference>
<dbReference type="GO" id="GO:0008270">
    <property type="term" value="F:zinc ion binding"/>
    <property type="evidence" value="ECO:0007669"/>
    <property type="project" value="TreeGrafter"/>
</dbReference>
<dbReference type="InterPro" id="IPR036291">
    <property type="entry name" value="NAD(P)-bd_dom_sf"/>
</dbReference>
<evidence type="ECO:0000259" key="5">
    <source>
        <dbReference type="Pfam" id="PF00107"/>
    </source>
</evidence>
<comment type="cofactor">
    <cofactor evidence="1">
        <name>Zn(2+)</name>
        <dbReference type="ChEBI" id="CHEBI:29105"/>
    </cofactor>
</comment>
<evidence type="ECO:0000256" key="1">
    <source>
        <dbReference type="ARBA" id="ARBA00001947"/>
    </source>
</evidence>
<dbReference type="EMBL" id="JAURVH010001520">
    <property type="protein sequence ID" value="KAK5924751.1"/>
    <property type="molecule type" value="Genomic_DNA"/>
</dbReference>
<sequence>MCQPQRSCQDHPGGSAGHNKRGVDYALECVGSPVVMNSAFESTTDAWGTCVIVGWSESEAINIRVEKILMGRTLKGTYFGDWKSVEDVPKLG</sequence>
<dbReference type="SUPFAM" id="SSF51735">
    <property type="entry name" value="NAD(P)-binding Rossmann-fold domains"/>
    <property type="match status" value="1"/>
</dbReference>
<accession>A0AAN8DKY5</accession>
<keyword evidence="3" id="KW-0862">Zinc</keyword>
<dbReference type="GO" id="GO:0046294">
    <property type="term" value="P:formaldehyde catabolic process"/>
    <property type="evidence" value="ECO:0007669"/>
    <property type="project" value="TreeGrafter"/>
</dbReference>
<reference evidence="6 7" key="1">
    <citation type="journal article" date="2023" name="Mol. Biol. Evol.">
        <title>Genomics of Secondarily Temperate Adaptation in the Only Non-Antarctic Icefish.</title>
        <authorList>
            <person name="Rivera-Colon A.G."/>
            <person name="Rayamajhi N."/>
            <person name="Minhas B.F."/>
            <person name="Madrigal G."/>
            <person name="Bilyk K.T."/>
            <person name="Yoon V."/>
            <person name="Hune M."/>
            <person name="Gregory S."/>
            <person name="Cheng C.H.C."/>
            <person name="Catchen J.M."/>
        </authorList>
    </citation>
    <scope>NUCLEOTIDE SEQUENCE [LARGE SCALE GENOMIC DNA]</scope>
    <source>
        <tissue evidence="6">White muscle</tissue>
    </source>
</reference>
<proteinExistence type="predicted"/>
<dbReference type="InterPro" id="IPR013149">
    <property type="entry name" value="ADH-like_C"/>
</dbReference>
<evidence type="ECO:0000313" key="7">
    <source>
        <dbReference type="Proteomes" id="UP001331515"/>
    </source>
</evidence>
<evidence type="ECO:0000256" key="3">
    <source>
        <dbReference type="ARBA" id="ARBA00022833"/>
    </source>
</evidence>
<keyword evidence="7" id="KW-1185">Reference proteome</keyword>
<dbReference type="PANTHER" id="PTHR43880">
    <property type="entry name" value="ALCOHOL DEHYDROGENASE"/>
    <property type="match status" value="1"/>
</dbReference>
<dbReference type="AlphaFoldDB" id="A0AAN8DKY5"/>
<protein>
    <recommendedName>
        <fullName evidence="5">Alcohol dehydrogenase-like C-terminal domain-containing protein</fullName>
    </recommendedName>
</protein>
<evidence type="ECO:0000313" key="6">
    <source>
        <dbReference type="EMBL" id="KAK5924751.1"/>
    </source>
</evidence>
<gene>
    <name evidence="6" type="ORF">CgunFtcFv8_017337</name>
</gene>
<evidence type="ECO:0000256" key="4">
    <source>
        <dbReference type="SAM" id="MobiDB-lite"/>
    </source>
</evidence>
<dbReference type="Gene3D" id="3.90.180.10">
    <property type="entry name" value="Medium-chain alcohol dehydrogenases, catalytic domain"/>
    <property type="match status" value="1"/>
</dbReference>
<name>A0AAN8DKY5_CHAGU</name>
<dbReference type="Gene3D" id="3.40.50.720">
    <property type="entry name" value="NAD(P)-binding Rossmann-like Domain"/>
    <property type="match status" value="1"/>
</dbReference>
<dbReference type="Pfam" id="PF00107">
    <property type="entry name" value="ADH_zinc_N"/>
    <property type="match status" value="1"/>
</dbReference>
<dbReference type="PANTHER" id="PTHR43880:SF32">
    <property type="entry name" value="S-(HYDROXYMETHYL)GLUTATHIONE DEHYDROGENASE"/>
    <property type="match status" value="1"/>
</dbReference>
<keyword evidence="2" id="KW-0479">Metal-binding</keyword>
<evidence type="ECO:0000256" key="2">
    <source>
        <dbReference type="ARBA" id="ARBA00022723"/>
    </source>
</evidence>
<feature type="region of interest" description="Disordered" evidence="4">
    <location>
        <begin position="1"/>
        <end position="20"/>
    </location>
</feature>